<protein>
    <recommendedName>
        <fullName evidence="6">Iron dicitrate transport regulator FecR</fullName>
    </recommendedName>
</protein>
<organism evidence="4 5">
    <name type="scientific">Kineobactrum sediminis</name>
    <dbReference type="NCBI Taxonomy" id="1905677"/>
    <lineage>
        <taxon>Bacteria</taxon>
        <taxon>Pseudomonadati</taxon>
        <taxon>Pseudomonadota</taxon>
        <taxon>Gammaproteobacteria</taxon>
        <taxon>Cellvibrionales</taxon>
        <taxon>Halieaceae</taxon>
        <taxon>Kineobactrum</taxon>
    </lineage>
</organism>
<feature type="domain" description="FecR protein" evidence="2">
    <location>
        <begin position="114"/>
        <end position="205"/>
    </location>
</feature>
<dbReference type="InterPro" id="IPR032623">
    <property type="entry name" value="FecR_N"/>
</dbReference>
<evidence type="ECO:0008006" key="6">
    <source>
        <dbReference type="Google" id="ProtNLM"/>
    </source>
</evidence>
<dbReference type="Pfam" id="PF04773">
    <property type="entry name" value="FecR"/>
    <property type="match status" value="1"/>
</dbReference>
<dbReference type="OrthoDB" id="9771237at2"/>
<dbReference type="EMBL" id="PKLZ01000002">
    <property type="protein sequence ID" value="PLW83538.1"/>
    <property type="molecule type" value="Genomic_DNA"/>
</dbReference>
<dbReference type="PIRSF" id="PIRSF018266">
    <property type="entry name" value="FecR"/>
    <property type="match status" value="1"/>
</dbReference>
<evidence type="ECO:0000259" key="2">
    <source>
        <dbReference type="Pfam" id="PF04773"/>
    </source>
</evidence>
<feature type="domain" description="FecR N-terminal" evidence="3">
    <location>
        <begin position="15"/>
        <end position="53"/>
    </location>
</feature>
<dbReference type="Proteomes" id="UP000234845">
    <property type="component" value="Unassembled WGS sequence"/>
</dbReference>
<keyword evidence="5" id="KW-1185">Reference proteome</keyword>
<evidence type="ECO:0000313" key="5">
    <source>
        <dbReference type="Proteomes" id="UP000234845"/>
    </source>
</evidence>
<dbReference type="PANTHER" id="PTHR30273:SF2">
    <property type="entry name" value="PROTEIN FECR"/>
    <property type="match status" value="1"/>
</dbReference>
<dbReference type="RefSeq" id="WP_101520219.1">
    <property type="nucleotide sequence ID" value="NZ_PKLZ01000002.1"/>
</dbReference>
<dbReference type="Pfam" id="PF16220">
    <property type="entry name" value="DUF4880"/>
    <property type="match status" value="1"/>
</dbReference>
<sequence length="327" mass="36565">MNQTFPPQFERDCDTALGWITRFRAEDASEDDHRAFALWLAADAGHREAMDLMLELWDDLGSVRHLPFEEPLREAPANRSRRGWLGAAAALAASLAIAAFILPMTTNQEPPDYFQTAVGERQTVVLEDQSRVTLNTDTRIEVSFKRSARDITLLRGEAYFEVRTDPDRPFQVNTGSADVTAIGTAFNIHIYDGMTDITVTEGVVRVSERDKPAGRPAQTAILHADEQLQASRRGLGQSYRADTAADIAWQQGELIARELPLAQLVGELARYHDNRILISDREVATLTVSGVFDLDHPESVLLALERSFALEVERLDDNTVRLLKPRQ</sequence>
<keyword evidence="1" id="KW-0472">Membrane</keyword>
<dbReference type="PANTHER" id="PTHR30273">
    <property type="entry name" value="PERIPLASMIC SIGNAL SENSOR AND SIGMA FACTOR ACTIVATOR FECR-RELATED"/>
    <property type="match status" value="1"/>
</dbReference>
<dbReference type="Gene3D" id="3.55.50.30">
    <property type="match status" value="1"/>
</dbReference>
<evidence type="ECO:0000259" key="3">
    <source>
        <dbReference type="Pfam" id="PF16220"/>
    </source>
</evidence>
<proteinExistence type="predicted"/>
<dbReference type="GO" id="GO:0016989">
    <property type="term" value="F:sigma factor antagonist activity"/>
    <property type="evidence" value="ECO:0007669"/>
    <property type="project" value="TreeGrafter"/>
</dbReference>
<dbReference type="InterPro" id="IPR012373">
    <property type="entry name" value="Ferrdict_sens_TM"/>
</dbReference>
<feature type="transmembrane region" description="Helical" evidence="1">
    <location>
        <begin position="83"/>
        <end position="102"/>
    </location>
</feature>
<keyword evidence="1" id="KW-0812">Transmembrane</keyword>
<dbReference type="InterPro" id="IPR006860">
    <property type="entry name" value="FecR"/>
</dbReference>
<dbReference type="AlphaFoldDB" id="A0A2N5Y577"/>
<comment type="caution">
    <text evidence="4">The sequence shown here is derived from an EMBL/GenBank/DDBJ whole genome shotgun (WGS) entry which is preliminary data.</text>
</comment>
<keyword evidence="1" id="KW-1133">Transmembrane helix</keyword>
<evidence type="ECO:0000256" key="1">
    <source>
        <dbReference type="SAM" id="Phobius"/>
    </source>
</evidence>
<gene>
    <name evidence="4" type="ORF">CWI75_04070</name>
</gene>
<reference evidence="5" key="1">
    <citation type="submission" date="2017-11" db="EMBL/GenBank/DDBJ databases">
        <title>The draft genome sequence of Chromatocurvus sp. F02.</title>
        <authorList>
            <person name="Du Z.-J."/>
            <person name="Chang Y.-Q."/>
        </authorList>
    </citation>
    <scope>NUCLEOTIDE SEQUENCE [LARGE SCALE GENOMIC DNA]</scope>
    <source>
        <strain evidence="5">F02</strain>
    </source>
</reference>
<name>A0A2N5Y577_9GAMM</name>
<accession>A0A2N5Y577</accession>
<dbReference type="Gene3D" id="2.60.120.1440">
    <property type="match status" value="1"/>
</dbReference>
<evidence type="ECO:0000313" key="4">
    <source>
        <dbReference type="EMBL" id="PLW83538.1"/>
    </source>
</evidence>